<dbReference type="InterPro" id="IPR018060">
    <property type="entry name" value="HTH_AraC"/>
</dbReference>
<dbReference type="Gene3D" id="2.60.120.10">
    <property type="entry name" value="Jelly Rolls"/>
    <property type="match status" value="1"/>
</dbReference>
<dbReference type="PRINTS" id="PR00032">
    <property type="entry name" value="HTHARAC"/>
</dbReference>
<name>A0A2K4ZAD8_9FIRM</name>
<dbReference type="EMBL" id="OFSM01000001">
    <property type="protein sequence ID" value="SOY27409.1"/>
    <property type="molecule type" value="Genomic_DNA"/>
</dbReference>
<reference evidence="5 6" key="1">
    <citation type="submission" date="2018-01" db="EMBL/GenBank/DDBJ databases">
        <authorList>
            <person name="Gaut B.S."/>
            <person name="Morton B.R."/>
            <person name="Clegg M.T."/>
            <person name="Duvall M.R."/>
        </authorList>
    </citation>
    <scope>NUCLEOTIDE SEQUENCE [LARGE SCALE GENOMIC DNA]</scope>
    <source>
        <strain evidence="5">GP69</strain>
    </source>
</reference>
<protein>
    <submittedName>
        <fullName evidence="5">Melibiose operon regulatory protein</fullName>
    </submittedName>
</protein>
<feature type="domain" description="HTH araC/xylS-type" evidence="4">
    <location>
        <begin position="197"/>
        <end position="295"/>
    </location>
</feature>
<keyword evidence="1" id="KW-0805">Transcription regulation</keyword>
<evidence type="ECO:0000256" key="1">
    <source>
        <dbReference type="ARBA" id="ARBA00023015"/>
    </source>
</evidence>
<dbReference type="SUPFAM" id="SSF51182">
    <property type="entry name" value="RmlC-like cupins"/>
    <property type="match status" value="1"/>
</dbReference>
<organism evidence="5 6">
    <name type="scientific">Acetatifactor muris</name>
    <dbReference type="NCBI Taxonomy" id="879566"/>
    <lineage>
        <taxon>Bacteria</taxon>
        <taxon>Bacillati</taxon>
        <taxon>Bacillota</taxon>
        <taxon>Clostridia</taxon>
        <taxon>Lachnospirales</taxon>
        <taxon>Lachnospiraceae</taxon>
        <taxon>Acetatifactor</taxon>
    </lineage>
</organism>
<dbReference type="Pfam" id="PF07883">
    <property type="entry name" value="Cupin_2"/>
    <property type="match status" value="1"/>
</dbReference>
<dbReference type="PANTHER" id="PTHR43280:SF28">
    <property type="entry name" value="HTH-TYPE TRANSCRIPTIONAL ACTIVATOR RHAS"/>
    <property type="match status" value="1"/>
</dbReference>
<evidence type="ECO:0000259" key="4">
    <source>
        <dbReference type="PROSITE" id="PS01124"/>
    </source>
</evidence>
<accession>A0A2K4ZAD8</accession>
<dbReference type="OrthoDB" id="9778008at2"/>
<dbReference type="InterPro" id="IPR013096">
    <property type="entry name" value="Cupin_2"/>
</dbReference>
<dbReference type="PANTHER" id="PTHR43280">
    <property type="entry name" value="ARAC-FAMILY TRANSCRIPTIONAL REGULATOR"/>
    <property type="match status" value="1"/>
</dbReference>
<dbReference type="InterPro" id="IPR014710">
    <property type="entry name" value="RmlC-like_jellyroll"/>
</dbReference>
<dbReference type="Gene3D" id="1.10.10.60">
    <property type="entry name" value="Homeodomain-like"/>
    <property type="match status" value="2"/>
</dbReference>
<evidence type="ECO:0000256" key="3">
    <source>
        <dbReference type="ARBA" id="ARBA00023163"/>
    </source>
</evidence>
<dbReference type="AlphaFoldDB" id="A0A2K4ZAD8"/>
<keyword evidence="2" id="KW-0238">DNA-binding</keyword>
<dbReference type="PROSITE" id="PS00041">
    <property type="entry name" value="HTH_ARAC_FAMILY_1"/>
    <property type="match status" value="1"/>
</dbReference>
<dbReference type="SUPFAM" id="SSF46689">
    <property type="entry name" value="Homeodomain-like"/>
    <property type="match status" value="2"/>
</dbReference>
<gene>
    <name evidence="5" type="primary">melR_1</name>
    <name evidence="5" type="ORF">AMURIS_00113</name>
</gene>
<evidence type="ECO:0000256" key="2">
    <source>
        <dbReference type="ARBA" id="ARBA00023125"/>
    </source>
</evidence>
<keyword evidence="3" id="KW-0804">Transcription</keyword>
<dbReference type="InterPro" id="IPR011051">
    <property type="entry name" value="RmlC_Cupin_sf"/>
</dbReference>
<dbReference type="InterPro" id="IPR009057">
    <property type="entry name" value="Homeodomain-like_sf"/>
</dbReference>
<dbReference type="InterPro" id="IPR018062">
    <property type="entry name" value="HTH_AraC-typ_CS"/>
</dbReference>
<sequence>MKPHNGAGKTITDESLREMVRHGSEEYPFQYYVEDPWMFDFHCIDWHWHPEVEFVYVEKGMVECLVGSDRHLLSAGTGIFINSQVIHRMEATESAIVPNIVFSPALLSPEESLVYRNYIQPILNSSLESYTLSPNAGQNEVLDTLLSVFILQESGNACEMETVELLLKLWRMMYENMEITESISAPRSSVRTQAQLQIMMQFIHKNYSRQISLDDIAETVTLSKSSVLNLFNKNIHTSPINYLVNYRLKRAAKLLMGTEDSVSAIARDTGFENIGYFCRKFKETFQVTPGEYRKSHKLL</sequence>
<dbReference type="InterPro" id="IPR020449">
    <property type="entry name" value="Tscrpt_reg_AraC-type_HTH"/>
</dbReference>
<dbReference type="RefSeq" id="WP_103237543.1">
    <property type="nucleotide sequence ID" value="NZ_JANJZD010000008.1"/>
</dbReference>
<dbReference type="Proteomes" id="UP000236311">
    <property type="component" value="Unassembled WGS sequence"/>
</dbReference>
<dbReference type="PROSITE" id="PS01124">
    <property type="entry name" value="HTH_ARAC_FAMILY_2"/>
    <property type="match status" value="1"/>
</dbReference>
<dbReference type="GO" id="GO:0043565">
    <property type="term" value="F:sequence-specific DNA binding"/>
    <property type="evidence" value="ECO:0007669"/>
    <property type="project" value="InterPro"/>
</dbReference>
<evidence type="ECO:0000313" key="6">
    <source>
        <dbReference type="Proteomes" id="UP000236311"/>
    </source>
</evidence>
<evidence type="ECO:0000313" key="5">
    <source>
        <dbReference type="EMBL" id="SOY27409.1"/>
    </source>
</evidence>
<keyword evidence="6" id="KW-1185">Reference proteome</keyword>
<proteinExistence type="predicted"/>
<dbReference type="GO" id="GO:0003700">
    <property type="term" value="F:DNA-binding transcription factor activity"/>
    <property type="evidence" value="ECO:0007669"/>
    <property type="project" value="InterPro"/>
</dbReference>
<dbReference type="SMART" id="SM00342">
    <property type="entry name" value="HTH_ARAC"/>
    <property type="match status" value="1"/>
</dbReference>
<dbReference type="Pfam" id="PF12833">
    <property type="entry name" value="HTH_18"/>
    <property type="match status" value="1"/>
</dbReference>